<evidence type="ECO:0000313" key="9">
    <source>
        <dbReference type="Proteomes" id="UP000440224"/>
    </source>
</evidence>
<evidence type="ECO:0000256" key="5">
    <source>
        <dbReference type="SAM" id="MobiDB-lite"/>
    </source>
</evidence>
<feature type="region of interest" description="Disordered" evidence="5">
    <location>
        <begin position="28"/>
        <end position="47"/>
    </location>
</feature>
<dbReference type="EMBL" id="WJIE01000005">
    <property type="protein sequence ID" value="MRG94323.1"/>
    <property type="molecule type" value="Genomic_DNA"/>
</dbReference>
<evidence type="ECO:0000256" key="6">
    <source>
        <dbReference type="SAM" id="SignalP"/>
    </source>
</evidence>
<name>A0A6N7PQR4_9BACT</name>
<keyword evidence="6" id="KW-0732">Signal</keyword>
<dbReference type="Proteomes" id="UP000440224">
    <property type="component" value="Unassembled WGS sequence"/>
</dbReference>
<dbReference type="SUPFAM" id="SSF103088">
    <property type="entry name" value="OmpA-like"/>
    <property type="match status" value="1"/>
</dbReference>
<feature type="chain" id="PRO_5026921238" evidence="6">
    <location>
        <begin position="26"/>
        <end position="175"/>
    </location>
</feature>
<keyword evidence="2 4" id="KW-0472">Membrane</keyword>
<dbReference type="InterPro" id="IPR006664">
    <property type="entry name" value="OMP_bac"/>
</dbReference>
<dbReference type="PROSITE" id="PS51257">
    <property type="entry name" value="PROKAR_LIPOPROTEIN"/>
    <property type="match status" value="1"/>
</dbReference>
<evidence type="ECO:0000256" key="4">
    <source>
        <dbReference type="PROSITE-ProRule" id="PRU00473"/>
    </source>
</evidence>
<accession>A0A6N7PQR4</accession>
<comment type="caution">
    <text evidence="8">The sequence shown here is derived from an EMBL/GenBank/DDBJ whole genome shotgun (WGS) entry which is preliminary data.</text>
</comment>
<dbReference type="InterPro" id="IPR006665">
    <property type="entry name" value="OmpA-like"/>
</dbReference>
<keyword evidence="3" id="KW-0998">Cell outer membrane</keyword>
<dbReference type="InterPro" id="IPR036737">
    <property type="entry name" value="OmpA-like_sf"/>
</dbReference>
<feature type="domain" description="OmpA-like" evidence="7">
    <location>
        <begin position="58"/>
        <end position="175"/>
    </location>
</feature>
<dbReference type="GO" id="GO:0009279">
    <property type="term" value="C:cell outer membrane"/>
    <property type="evidence" value="ECO:0007669"/>
    <property type="project" value="UniProtKB-SubCell"/>
</dbReference>
<dbReference type="PRINTS" id="PR01021">
    <property type="entry name" value="OMPADOMAIN"/>
</dbReference>
<keyword evidence="9" id="KW-1185">Reference proteome</keyword>
<dbReference type="AlphaFoldDB" id="A0A6N7PQR4"/>
<dbReference type="Gene3D" id="3.30.1330.60">
    <property type="entry name" value="OmpA-like domain"/>
    <property type="match status" value="1"/>
</dbReference>
<dbReference type="PROSITE" id="PS51123">
    <property type="entry name" value="OMPA_2"/>
    <property type="match status" value="1"/>
</dbReference>
<reference evidence="8 9" key="1">
    <citation type="submission" date="2019-10" db="EMBL/GenBank/DDBJ databases">
        <title>A soil myxobacterium in the family Polyangiaceae.</title>
        <authorList>
            <person name="Li Y."/>
            <person name="Wang J."/>
        </authorList>
    </citation>
    <scope>NUCLEOTIDE SEQUENCE [LARGE SCALE GENOMIC DNA]</scope>
    <source>
        <strain evidence="8 9">DSM 14734</strain>
    </source>
</reference>
<evidence type="ECO:0000259" key="7">
    <source>
        <dbReference type="PROSITE" id="PS51123"/>
    </source>
</evidence>
<dbReference type="PANTHER" id="PTHR30329">
    <property type="entry name" value="STATOR ELEMENT OF FLAGELLAR MOTOR COMPLEX"/>
    <property type="match status" value="1"/>
</dbReference>
<organism evidence="8 9">
    <name type="scientific">Polyangium spumosum</name>
    <dbReference type="NCBI Taxonomy" id="889282"/>
    <lineage>
        <taxon>Bacteria</taxon>
        <taxon>Pseudomonadati</taxon>
        <taxon>Myxococcota</taxon>
        <taxon>Polyangia</taxon>
        <taxon>Polyangiales</taxon>
        <taxon>Polyangiaceae</taxon>
        <taxon>Polyangium</taxon>
    </lineage>
</organism>
<gene>
    <name evidence="8" type="ORF">GF068_20710</name>
</gene>
<dbReference type="PRINTS" id="PR01023">
    <property type="entry name" value="NAFLGMOTY"/>
</dbReference>
<dbReference type="Pfam" id="PF00691">
    <property type="entry name" value="OmpA"/>
    <property type="match status" value="1"/>
</dbReference>
<dbReference type="OrthoDB" id="9809164at2"/>
<feature type="signal peptide" evidence="6">
    <location>
        <begin position="1"/>
        <end position="25"/>
    </location>
</feature>
<dbReference type="PANTHER" id="PTHR30329:SF21">
    <property type="entry name" value="LIPOPROTEIN YIAD-RELATED"/>
    <property type="match status" value="1"/>
</dbReference>
<dbReference type="CDD" id="cd07185">
    <property type="entry name" value="OmpA_C-like"/>
    <property type="match status" value="1"/>
</dbReference>
<evidence type="ECO:0000256" key="1">
    <source>
        <dbReference type="ARBA" id="ARBA00004442"/>
    </source>
</evidence>
<proteinExistence type="predicted"/>
<protein>
    <submittedName>
        <fullName evidence="8">OmpA family protein</fullName>
    </submittedName>
</protein>
<comment type="subcellular location">
    <subcellularLocation>
        <location evidence="1">Cell outer membrane</location>
    </subcellularLocation>
</comment>
<evidence type="ECO:0000313" key="8">
    <source>
        <dbReference type="EMBL" id="MRG94323.1"/>
    </source>
</evidence>
<dbReference type="InterPro" id="IPR050330">
    <property type="entry name" value="Bact_OuterMem_StrucFunc"/>
</dbReference>
<evidence type="ECO:0000256" key="2">
    <source>
        <dbReference type="ARBA" id="ARBA00023136"/>
    </source>
</evidence>
<sequence length="175" mass="18807">MSRTMMSTMVVAFLFAVGCGGGGSAQLEVKTGDDAPPPPATAAPAEAAPADVGEAHFKGDHLEIDHQILFDTDSDHIKEDQSQKVLGDLVTLLKAHPEIVHLSIEGHTDTRGSAEHNQDLSERRAKAVAQYLNNHGLPNVKIDAKGHGNTKPLCTEDSDACHDKNRRVEFLVVKD</sequence>
<dbReference type="RefSeq" id="WP_153821126.1">
    <property type="nucleotide sequence ID" value="NZ_WJIE01000005.1"/>
</dbReference>
<evidence type="ECO:0000256" key="3">
    <source>
        <dbReference type="ARBA" id="ARBA00023237"/>
    </source>
</evidence>